<reference evidence="1 2" key="1">
    <citation type="journal article" date="2020" name="Microb. Genom.">
        <title>Genetic diversity of clinical and environmental Mucorales isolates obtained from an investigation of mucormycosis cases among solid organ transplant recipients.</title>
        <authorList>
            <person name="Nguyen M.H."/>
            <person name="Kaul D."/>
            <person name="Muto C."/>
            <person name="Cheng S.J."/>
            <person name="Richter R.A."/>
            <person name="Bruno V.M."/>
            <person name="Liu G."/>
            <person name="Beyhan S."/>
            <person name="Sundermann A.J."/>
            <person name="Mounaud S."/>
            <person name="Pasculle A.W."/>
            <person name="Nierman W.C."/>
            <person name="Driscoll E."/>
            <person name="Cumbie R."/>
            <person name="Clancy C.J."/>
            <person name="Dupont C.L."/>
        </authorList>
    </citation>
    <scope>NUCLEOTIDE SEQUENCE [LARGE SCALE GENOMIC DNA]</scope>
    <source>
        <strain evidence="1 2">GL24</strain>
    </source>
</reference>
<keyword evidence="2" id="KW-1185">Reference proteome</keyword>
<dbReference type="Proteomes" id="UP000740926">
    <property type="component" value="Unassembled WGS sequence"/>
</dbReference>
<dbReference type="EMBL" id="JAANIU010014577">
    <property type="protein sequence ID" value="KAG1529616.1"/>
    <property type="molecule type" value="Genomic_DNA"/>
</dbReference>
<dbReference type="AlphaFoldDB" id="A0A9P6XPU8"/>
<proteinExistence type="predicted"/>
<comment type="caution">
    <text evidence="1">The sequence shown here is derived from an EMBL/GenBank/DDBJ whole genome shotgun (WGS) entry which is preliminary data.</text>
</comment>
<accession>A0A9P6XPU8</accession>
<evidence type="ECO:0000313" key="1">
    <source>
        <dbReference type="EMBL" id="KAG1529616.1"/>
    </source>
</evidence>
<sequence>MALTGAQPALLRHDDRDRRVQHLGIQHSAGGRLDQGAAVVAILLGVSLDFLDQEALERVRVPVPARS</sequence>
<organism evidence="1 2">
    <name type="scientific">Rhizopus delemar</name>
    <dbReference type="NCBI Taxonomy" id="936053"/>
    <lineage>
        <taxon>Eukaryota</taxon>
        <taxon>Fungi</taxon>
        <taxon>Fungi incertae sedis</taxon>
        <taxon>Mucoromycota</taxon>
        <taxon>Mucoromycotina</taxon>
        <taxon>Mucoromycetes</taxon>
        <taxon>Mucorales</taxon>
        <taxon>Mucorineae</taxon>
        <taxon>Rhizopodaceae</taxon>
        <taxon>Rhizopus</taxon>
    </lineage>
</organism>
<gene>
    <name evidence="1" type="ORF">G6F50_017880</name>
</gene>
<protein>
    <submittedName>
        <fullName evidence="1">Uncharacterized protein</fullName>
    </submittedName>
</protein>
<name>A0A9P6XPU8_9FUNG</name>
<evidence type="ECO:0000313" key="2">
    <source>
        <dbReference type="Proteomes" id="UP000740926"/>
    </source>
</evidence>